<reference evidence="2 3" key="1">
    <citation type="journal article" date="2018" name="Evol. Lett.">
        <title>Horizontal gene cluster transfer increased hallucinogenic mushroom diversity.</title>
        <authorList>
            <person name="Reynolds H.T."/>
            <person name="Vijayakumar V."/>
            <person name="Gluck-Thaler E."/>
            <person name="Korotkin H.B."/>
            <person name="Matheny P.B."/>
            <person name="Slot J.C."/>
        </authorList>
    </citation>
    <scope>NUCLEOTIDE SEQUENCE [LARGE SCALE GENOMIC DNA]</scope>
    <source>
        <strain evidence="2 3">2631</strain>
    </source>
</reference>
<name>A0A409WYM6_PSICY</name>
<dbReference type="Proteomes" id="UP000283269">
    <property type="component" value="Unassembled WGS sequence"/>
</dbReference>
<proteinExistence type="predicted"/>
<comment type="caution">
    <text evidence="2">The sequence shown here is derived from an EMBL/GenBank/DDBJ whole genome shotgun (WGS) entry which is preliminary data.</text>
</comment>
<dbReference type="InParanoid" id="A0A409WYM6"/>
<accession>A0A409WYM6</accession>
<feature type="transmembrane region" description="Helical" evidence="1">
    <location>
        <begin position="127"/>
        <end position="149"/>
    </location>
</feature>
<feature type="transmembrane region" description="Helical" evidence="1">
    <location>
        <begin position="170"/>
        <end position="190"/>
    </location>
</feature>
<evidence type="ECO:0000256" key="1">
    <source>
        <dbReference type="SAM" id="Phobius"/>
    </source>
</evidence>
<dbReference type="OrthoDB" id="3066463at2759"/>
<keyword evidence="1" id="KW-0812">Transmembrane</keyword>
<dbReference type="STRING" id="93625.A0A409WYM6"/>
<dbReference type="AlphaFoldDB" id="A0A409WYM6"/>
<organism evidence="2 3">
    <name type="scientific">Psilocybe cyanescens</name>
    <dbReference type="NCBI Taxonomy" id="93625"/>
    <lineage>
        <taxon>Eukaryota</taxon>
        <taxon>Fungi</taxon>
        <taxon>Dikarya</taxon>
        <taxon>Basidiomycota</taxon>
        <taxon>Agaricomycotina</taxon>
        <taxon>Agaricomycetes</taxon>
        <taxon>Agaricomycetidae</taxon>
        <taxon>Agaricales</taxon>
        <taxon>Agaricineae</taxon>
        <taxon>Strophariaceae</taxon>
        <taxon>Psilocybe</taxon>
    </lineage>
</organism>
<protein>
    <submittedName>
        <fullName evidence="2">Uncharacterized protein</fullName>
    </submittedName>
</protein>
<dbReference type="EMBL" id="NHYD01002995">
    <property type="protein sequence ID" value="PPQ83628.1"/>
    <property type="molecule type" value="Genomic_DNA"/>
</dbReference>
<feature type="transmembrane region" description="Helical" evidence="1">
    <location>
        <begin position="84"/>
        <end position="107"/>
    </location>
</feature>
<keyword evidence="3" id="KW-1185">Reference proteome</keyword>
<evidence type="ECO:0000313" key="2">
    <source>
        <dbReference type="EMBL" id="PPQ83628.1"/>
    </source>
</evidence>
<keyword evidence="1" id="KW-0472">Membrane</keyword>
<sequence>MIYALPSMTRCMTFMNPPNRHRSNKCLLYRANRTIEDAITSHSTMVSEAYRNWYMCQVVLGSVLMSAVEIVLMARVYALYKKSIWIASLFIVLILAEMVTVVIGIVTNVPGKDFRVANILLKSPTSYVYYGISAIVSQITILGFTLAKYKTAVQGGWGKVPIMILMVRDGTAAFFILLVVTTMTVVATSMETEYAPIGNSLILNMQKLSTRTEVTSATFPPTILLTTLWNGFEHDITQVDEGLPITHRDRSCGVS</sequence>
<keyword evidence="1" id="KW-1133">Transmembrane helix</keyword>
<evidence type="ECO:0000313" key="3">
    <source>
        <dbReference type="Proteomes" id="UP000283269"/>
    </source>
</evidence>
<gene>
    <name evidence="2" type="ORF">CVT25_006313</name>
</gene>
<feature type="transmembrane region" description="Helical" evidence="1">
    <location>
        <begin position="52"/>
        <end position="72"/>
    </location>
</feature>